<keyword evidence="2" id="KW-0560">Oxidoreductase</keyword>
<dbReference type="PANTHER" id="PTHR43403">
    <property type="entry name" value="NAD-SPECIFIC GLUTAMATE DEHYDROGENASE"/>
    <property type="match status" value="1"/>
</dbReference>
<feature type="non-terminal residue" evidence="2">
    <location>
        <position position="1"/>
    </location>
</feature>
<dbReference type="EMBL" id="UOFA01000121">
    <property type="protein sequence ID" value="VAW44574.1"/>
    <property type="molecule type" value="Genomic_DNA"/>
</dbReference>
<dbReference type="Pfam" id="PF21074">
    <property type="entry name" value="GDH_C"/>
    <property type="match status" value="1"/>
</dbReference>
<evidence type="ECO:0000313" key="2">
    <source>
        <dbReference type="EMBL" id="VAW44574.1"/>
    </source>
</evidence>
<evidence type="ECO:0000259" key="1">
    <source>
        <dbReference type="Pfam" id="PF21074"/>
    </source>
</evidence>
<dbReference type="EC" id="1.4.1.2" evidence="2"/>
<gene>
    <name evidence="2" type="ORF">MNBD_GAMMA02-632</name>
</gene>
<feature type="domain" description="NAD-specific glutamate dehydrogenase C-terminal" evidence="1">
    <location>
        <begin position="66"/>
        <end position="402"/>
    </location>
</feature>
<protein>
    <submittedName>
        <fullName evidence="2">NAD-specific glutamate dehydrogenase, large form</fullName>
        <ecNumber evidence="2">1.4.1.2</ecNumber>
    </submittedName>
</protein>
<proteinExistence type="predicted"/>
<name>A0A3B0WLX4_9ZZZZ</name>
<sequence>DNVSDLVLKNNYMQTQALSFMSHLSSNRVGAKAHLIRLLERKGLLDRDIEFLPSDSELERRRKNNEGLTQPELSVLLSYSKLDLYDQVIDSKLLNDPWLRRLLINYFPKKLQKIEAKYLDNHRLKREIIGTILTSQIIDRMGTTFVNRMQEDTGADVGAICQAFYIVVELFKLNELWHGIEAHDSQVQVSKQVEAFVAIWKFVRQTIRWVLNNLGHNLDIEQKYNELNKGVTQFQKDFTKYISEADKTAMNRVINAIDKQGFSNDLAQNIAALPYLSAALDVVKVANKQQVSVKNAADIYFPLGKMLNLIWLQNMIEQLAVSNQWHVHARGGLRDDLTEYHAQLTASLLKRYGKQHNSDASLNEWSQEFGQEVKNVKDMMSSIKNEKNVDYPTIMVAINTLSHLVAATK</sequence>
<reference evidence="2" key="1">
    <citation type="submission" date="2018-06" db="EMBL/GenBank/DDBJ databases">
        <authorList>
            <person name="Zhirakovskaya E."/>
        </authorList>
    </citation>
    <scope>NUCLEOTIDE SEQUENCE</scope>
</reference>
<dbReference type="GO" id="GO:0006538">
    <property type="term" value="P:L-glutamate catabolic process"/>
    <property type="evidence" value="ECO:0007669"/>
    <property type="project" value="InterPro"/>
</dbReference>
<accession>A0A3B0WLX4</accession>
<dbReference type="InterPro" id="IPR007780">
    <property type="entry name" value="NAD_Glu_DH_bac"/>
</dbReference>
<dbReference type="PANTHER" id="PTHR43403:SF1">
    <property type="entry name" value="NAD-SPECIFIC GLUTAMATE DEHYDROGENASE"/>
    <property type="match status" value="1"/>
</dbReference>
<dbReference type="GO" id="GO:0004352">
    <property type="term" value="F:glutamate dehydrogenase (NAD+) activity"/>
    <property type="evidence" value="ECO:0007669"/>
    <property type="project" value="UniProtKB-EC"/>
</dbReference>
<dbReference type="InterPro" id="IPR048381">
    <property type="entry name" value="GDH_C"/>
</dbReference>
<organism evidence="2">
    <name type="scientific">hydrothermal vent metagenome</name>
    <dbReference type="NCBI Taxonomy" id="652676"/>
    <lineage>
        <taxon>unclassified sequences</taxon>
        <taxon>metagenomes</taxon>
        <taxon>ecological metagenomes</taxon>
    </lineage>
</organism>
<dbReference type="GO" id="GO:0004069">
    <property type="term" value="F:L-aspartate:2-oxoglutarate aminotransferase activity"/>
    <property type="evidence" value="ECO:0007669"/>
    <property type="project" value="InterPro"/>
</dbReference>
<dbReference type="AlphaFoldDB" id="A0A3B0WLX4"/>